<dbReference type="NCBIfam" id="TIGR00254">
    <property type="entry name" value="GGDEF"/>
    <property type="match status" value="1"/>
</dbReference>
<sequence>MMSPDLNVVLIVDDNPTNLAVLSQVLKGKGYKVRVAIDGESAVAQAHADPPDLILLDIQMPGIDGFETCKQLKASPMTSEIPVIFITAATTVDSKVKGLSLGAVDYVTKPFQHEEVLARVKVHLQLRYLTHKVQEQAIALRRANRELRRIANLDGLTQVANRRRFDEYLSQEWHRLAREKQHLSLILCDIDYFKDYNDFYGHQAGDSCLRKIAKTIDAVLSRPADFAARYGGEEFAVILPNTPPVGALQVAEEIRSNIKVLQLPHERSRIEAHITLSLGVSCLIPSSDSSIQELIAIADRALYAAKDNGRDQSYLAPIGNQAPVVPIDVSTLLAQDSRLCC</sequence>
<keyword evidence="5" id="KW-1185">Reference proteome</keyword>
<organism evidence="4 5">
    <name type="scientific">Lyngbya confervoides BDU141951</name>
    <dbReference type="NCBI Taxonomy" id="1574623"/>
    <lineage>
        <taxon>Bacteria</taxon>
        <taxon>Bacillati</taxon>
        <taxon>Cyanobacteriota</taxon>
        <taxon>Cyanophyceae</taxon>
        <taxon>Oscillatoriophycideae</taxon>
        <taxon>Oscillatoriales</taxon>
        <taxon>Microcoleaceae</taxon>
        <taxon>Lyngbya</taxon>
    </lineage>
</organism>
<evidence type="ECO:0000313" key="4">
    <source>
        <dbReference type="EMBL" id="MCM1984950.1"/>
    </source>
</evidence>
<dbReference type="SMART" id="SM00448">
    <property type="entry name" value="REC"/>
    <property type="match status" value="1"/>
</dbReference>
<dbReference type="CDD" id="cd01949">
    <property type="entry name" value="GGDEF"/>
    <property type="match status" value="1"/>
</dbReference>
<dbReference type="SUPFAM" id="SSF52172">
    <property type="entry name" value="CheY-like"/>
    <property type="match status" value="1"/>
</dbReference>
<dbReference type="InterPro" id="IPR000160">
    <property type="entry name" value="GGDEF_dom"/>
</dbReference>
<comment type="caution">
    <text evidence="4">The sequence shown here is derived from an EMBL/GenBank/DDBJ whole genome shotgun (WGS) entry which is preliminary data.</text>
</comment>
<dbReference type="RefSeq" id="WP_201277202.1">
    <property type="nucleotide sequence ID" value="NZ_JTHE03000106.1"/>
</dbReference>
<dbReference type="InterPro" id="IPR050469">
    <property type="entry name" value="Diguanylate_Cyclase"/>
</dbReference>
<dbReference type="Gene3D" id="3.40.50.2300">
    <property type="match status" value="1"/>
</dbReference>
<dbReference type="PANTHER" id="PTHR45138:SF9">
    <property type="entry name" value="DIGUANYLATE CYCLASE DGCM-RELATED"/>
    <property type="match status" value="1"/>
</dbReference>
<reference evidence="4 5" key="1">
    <citation type="journal article" date="2015" name="Genome Announc.">
        <title>Draft Genome Sequence of Filamentous Marine Cyanobacterium Lyngbya confervoides Strain BDU141951.</title>
        <authorList>
            <person name="Chandrababunaidu M.M."/>
            <person name="Sen D."/>
            <person name="Tripathy S."/>
        </authorList>
    </citation>
    <scope>NUCLEOTIDE SEQUENCE [LARGE SCALE GENOMIC DNA]</scope>
    <source>
        <strain evidence="4 5">BDU141951</strain>
    </source>
</reference>
<dbReference type="PROSITE" id="PS50110">
    <property type="entry name" value="RESPONSE_REGULATORY"/>
    <property type="match status" value="1"/>
</dbReference>
<dbReference type="SMART" id="SM00267">
    <property type="entry name" value="GGDEF"/>
    <property type="match status" value="1"/>
</dbReference>
<dbReference type="AlphaFoldDB" id="A0ABD4T9E0"/>
<dbReference type="InterPro" id="IPR001789">
    <property type="entry name" value="Sig_transdc_resp-reg_receiver"/>
</dbReference>
<gene>
    <name evidence="4" type="ORF">QQ91_0019185</name>
</gene>
<dbReference type="EMBL" id="JTHE03000106">
    <property type="protein sequence ID" value="MCM1984950.1"/>
    <property type="molecule type" value="Genomic_DNA"/>
</dbReference>
<evidence type="ECO:0000256" key="1">
    <source>
        <dbReference type="PROSITE-ProRule" id="PRU00169"/>
    </source>
</evidence>
<dbReference type="InterPro" id="IPR029787">
    <property type="entry name" value="Nucleotide_cyclase"/>
</dbReference>
<name>A0ABD4T9E0_9CYAN</name>
<dbReference type="PANTHER" id="PTHR45138">
    <property type="entry name" value="REGULATORY COMPONENTS OF SENSORY TRANSDUCTION SYSTEM"/>
    <property type="match status" value="1"/>
</dbReference>
<proteinExistence type="predicted"/>
<keyword evidence="1" id="KW-0597">Phosphoprotein</keyword>
<evidence type="ECO:0000259" key="3">
    <source>
        <dbReference type="PROSITE" id="PS50887"/>
    </source>
</evidence>
<dbReference type="CDD" id="cd19920">
    <property type="entry name" value="REC_PA4781-like"/>
    <property type="match status" value="1"/>
</dbReference>
<dbReference type="Proteomes" id="UP000031561">
    <property type="component" value="Unassembled WGS sequence"/>
</dbReference>
<dbReference type="InterPro" id="IPR043128">
    <property type="entry name" value="Rev_trsase/Diguanyl_cyclase"/>
</dbReference>
<dbReference type="InterPro" id="IPR011006">
    <property type="entry name" value="CheY-like_superfamily"/>
</dbReference>
<dbReference type="SUPFAM" id="SSF55073">
    <property type="entry name" value="Nucleotide cyclase"/>
    <property type="match status" value="1"/>
</dbReference>
<feature type="modified residue" description="4-aspartylphosphate" evidence="1">
    <location>
        <position position="57"/>
    </location>
</feature>
<feature type="domain" description="Response regulatory" evidence="2">
    <location>
        <begin position="8"/>
        <end position="124"/>
    </location>
</feature>
<dbReference type="Pfam" id="PF00990">
    <property type="entry name" value="GGDEF"/>
    <property type="match status" value="1"/>
</dbReference>
<dbReference type="Gene3D" id="3.30.70.270">
    <property type="match status" value="1"/>
</dbReference>
<dbReference type="Pfam" id="PF00072">
    <property type="entry name" value="Response_reg"/>
    <property type="match status" value="1"/>
</dbReference>
<protein>
    <submittedName>
        <fullName evidence="4">PleD family two-component system response regulator</fullName>
    </submittedName>
</protein>
<accession>A0ABD4T9E0</accession>
<evidence type="ECO:0000313" key="5">
    <source>
        <dbReference type="Proteomes" id="UP000031561"/>
    </source>
</evidence>
<evidence type="ECO:0000259" key="2">
    <source>
        <dbReference type="PROSITE" id="PS50110"/>
    </source>
</evidence>
<dbReference type="PROSITE" id="PS50887">
    <property type="entry name" value="GGDEF"/>
    <property type="match status" value="1"/>
</dbReference>
<feature type="domain" description="GGDEF" evidence="3">
    <location>
        <begin position="181"/>
        <end position="318"/>
    </location>
</feature>
<dbReference type="FunFam" id="3.30.70.270:FF:000001">
    <property type="entry name" value="Diguanylate cyclase domain protein"/>
    <property type="match status" value="1"/>
</dbReference>